<keyword evidence="5" id="KW-0663">Pyridoxal phosphate</keyword>
<evidence type="ECO:0000259" key="9">
    <source>
        <dbReference type="Pfam" id="PF00266"/>
    </source>
</evidence>
<accession>A0A6J6KN19</accession>
<dbReference type="Gene3D" id="1.10.260.50">
    <property type="match status" value="1"/>
</dbReference>
<keyword evidence="6" id="KW-0408">Iron</keyword>
<evidence type="ECO:0000256" key="4">
    <source>
        <dbReference type="ARBA" id="ARBA00022723"/>
    </source>
</evidence>
<comment type="cofactor">
    <cofactor evidence="1">
        <name>pyridoxal 5'-phosphate</name>
        <dbReference type="ChEBI" id="CHEBI:597326"/>
    </cofactor>
</comment>
<sequence>MAYLDNAATTPMLPEAVAAMTKLLSEPGNPSSLHASGRKARRAVEESRERVARAVGCGSAEVVFTAGGTEANNIAVKGIAWDQRNKDPRRVRVVAGSTEHHAVLDPVRWLGDSEGFEVTWIKSDAEGKITPEALRDALGDNPNDVGLVSVILGNNEVGTINDIAALTAVTREFGIRFHTDAVQAPAWLDLNFSELGVCAMSISGHKVGGPHGIGALIISRDCHVTPLIHGGGQERDVRSGTLDAPAIVGFATALEITSARRSETVSRVAALRDDLVTRVMQIAPDAIYTGSKIDRLANNAHFIFPGCLGDSLLMLLDAQGVECSVGSACNAGVPQPSHVLLAMGADDDAARSTLRFSLGSTTTQSDVDKLIEVLPSAIERAKRAGVPKLTTAPVRA</sequence>
<evidence type="ECO:0000256" key="8">
    <source>
        <dbReference type="SAM" id="MobiDB-lite"/>
    </source>
</evidence>
<evidence type="ECO:0000256" key="7">
    <source>
        <dbReference type="ARBA" id="ARBA00023014"/>
    </source>
</evidence>
<dbReference type="Gene3D" id="3.90.1150.10">
    <property type="entry name" value="Aspartate Aminotransferase, domain 1"/>
    <property type="match status" value="1"/>
</dbReference>
<proteinExistence type="inferred from homology"/>
<dbReference type="GO" id="GO:0016782">
    <property type="term" value="F:transferase activity, transferring sulphur-containing groups"/>
    <property type="evidence" value="ECO:0007669"/>
    <property type="project" value="UniProtKB-ARBA"/>
</dbReference>
<evidence type="ECO:0000256" key="3">
    <source>
        <dbReference type="ARBA" id="ARBA00022679"/>
    </source>
</evidence>
<dbReference type="GO" id="GO:0051536">
    <property type="term" value="F:iron-sulfur cluster binding"/>
    <property type="evidence" value="ECO:0007669"/>
    <property type="project" value="UniProtKB-KW"/>
</dbReference>
<evidence type="ECO:0000313" key="10">
    <source>
        <dbReference type="EMBL" id="CAB4650656.1"/>
    </source>
</evidence>
<dbReference type="PANTHER" id="PTHR11601">
    <property type="entry name" value="CYSTEINE DESULFURYLASE FAMILY MEMBER"/>
    <property type="match status" value="1"/>
</dbReference>
<protein>
    <submittedName>
        <fullName evidence="10">Unannotated protein</fullName>
    </submittedName>
</protein>
<dbReference type="EMBL" id="CAEZWD010000071">
    <property type="protein sequence ID" value="CAB4650656.1"/>
    <property type="molecule type" value="Genomic_DNA"/>
</dbReference>
<keyword evidence="4" id="KW-0479">Metal-binding</keyword>
<dbReference type="InterPro" id="IPR015422">
    <property type="entry name" value="PyrdxlP-dep_Trfase_small"/>
</dbReference>
<evidence type="ECO:0000256" key="1">
    <source>
        <dbReference type="ARBA" id="ARBA00001933"/>
    </source>
</evidence>
<gene>
    <name evidence="10" type="ORF">UFOPK2171_00634</name>
</gene>
<keyword evidence="7" id="KW-0411">Iron-sulfur</keyword>
<dbReference type="Pfam" id="PF00266">
    <property type="entry name" value="Aminotran_5"/>
    <property type="match status" value="1"/>
</dbReference>
<dbReference type="InterPro" id="IPR000192">
    <property type="entry name" value="Aminotrans_V_dom"/>
</dbReference>
<dbReference type="AlphaFoldDB" id="A0A6J6KN19"/>
<organism evidence="10">
    <name type="scientific">freshwater metagenome</name>
    <dbReference type="NCBI Taxonomy" id="449393"/>
    <lineage>
        <taxon>unclassified sequences</taxon>
        <taxon>metagenomes</taxon>
        <taxon>ecological metagenomes</taxon>
    </lineage>
</organism>
<dbReference type="Gene3D" id="3.40.640.10">
    <property type="entry name" value="Type I PLP-dependent aspartate aminotransferase-like (Major domain)"/>
    <property type="match status" value="1"/>
</dbReference>
<reference evidence="10" key="1">
    <citation type="submission" date="2020-05" db="EMBL/GenBank/DDBJ databases">
        <authorList>
            <person name="Chiriac C."/>
            <person name="Salcher M."/>
            <person name="Ghai R."/>
            <person name="Kavagutti S V."/>
        </authorList>
    </citation>
    <scope>NUCLEOTIDE SEQUENCE</scope>
</reference>
<dbReference type="PIRSF" id="PIRSF005572">
    <property type="entry name" value="NifS"/>
    <property type="match status" value="1"/>
</dbReference>
<dbReference type="SUPFAM" id="SSF53383">
    <property type="entry name" value="PLP-dependent transferases"/>
    <property type="match status" value="1"/>
</dbReference>
<evidence type="ECO:0000256" key="5">
    <source>
        <dbReference type="ARBA" id="ARBA00022898"/>
    </source>
</evidence>
<dbReference type="InterPro" id="IPR016454">
    <property type="entry name" value="Cysteine_dSase"/>
</dbReference>
<feature type="region of interest" description="Disordered" evidence="8">
    <location>
        <begin position="25"/>
        <end position="44"/>
    </location>
</feature>
<dbReference type="PANTHER" id="PTHR11601:SF34">
    <property type="entry name" value="CYSTEINE DESULFURASE"/>
    <property type="match status" value="1"/>
</dbReference>
<comment type="similarity">
    <text evidence="2">Belongs to the class-V pyridoxal-phosphate-dependent aminotransferase family. NifS/IscS subfamily.</text>
</comment>
<dbReference type="FunFam" id="3.40.640.10:FF:000084">
    <property type="entry name" value="IscS-like cysteine desulfurase"/>
    <property type="match status" value="1"/>
</dbReference>
<name>A0A6J6KN19_9ZZZZ</name>
<evidence type="ECO:0000256" key="2">
    <source>
        <dbReference type="ARBA" id="ARBA00006490"/>
    </source>
</evidence>
<keyword evidence="3" id="KW-0808">Transferase</keyword>
<dbReference type="InterPro" id="IPR015421">
    <property type="entry name" value="PyrdxlP-dep_Trfase_major"/>
</dbReference>
<dbReference type="GO" id="GO:0046872">
    <property type="term" value="F:metal ion binding"/>
    <property type="evidence" value="ECO:0007669"/>
    <property type="project" value="UniProtKB-KW"/>
</dbReference>
<evidence type="ECO:0000256" key="6">
    <source>
        <dbReference type="ARBA" id="ARBA00023004"/>
    </source>
</evidence>
<feature type="domain" description="Aminotransferase class V" evidence="9">
    <location>
        <begin position="3"/>
        <end position="370"/>
    </location>
</feature>
<dbReference type="InterPro" id="IPR015424">
    <property type="entry name" value="PyrdxlP-dep_Trfase"/>
</dbReference>